<keyword evidence="2" id="KW-1185">Reference proteome</keyword>
<dbReference type="AlphaFoldDB" id="A0A067TAZ6"/>
<dbReference type="OrthoDB" id="2745898at2759"/>
<dbReference type="Proteomes" id="UP000027222">
    <property type="component" value="Unassembled WGS sequence"/>
</dbReference>
<sequence>MATPGCTVLPFELLECIIELLASDPIHGMGSLKACSLACRSLLAITQPRVFSFISLCSPQQHSNFKLVLDANPSIANHVQSLHYEFIRGRYAHEPSTLERLRRVTSFALVFPRGIYWETASASKISSILSFIQSNNIVDLKVFFIQNLPISIFWYLPHLKVLDIARLSFANVPFSDNFSTPNEPPKLMSLKIDDCTQETWVNVIGEHLYSATPGIAPFLDLSGLEEFTLSLKREGSGHRQPIKPFLMPSQTLKSLSLTGYSNLDFKDLASNLNRSSLGTLKFVELGVYLKSREDDDPYSRITNGLEKIAGKNVLETLTIHVQAPTLLQCLGPSRNNWSQFDQLLSQSHSFPFLRRVDVKISLSNMYFNSPRAKSKLEDTGREHFKRLNNNPRLQFSFELSQL</sequence>
<gene>
    <name evidence="1" type="ORF">GALMADRAFT_1191116</name>
</gene>
<proteinExistence type="predicted"/>
<organism evidence="1 2">
    <name type="scientific">Galerina marginata (strain CBS 339.88)</name>
    <dbReference type="NCBI Taxonomy" id="685588"/>
    <lineage>
        <taxon>Eukaryota</taxon>
        <taxon>Fungi</taxon>
        <taxon>Dikarya</taxon>
        <taxon>Basidiomycota</taxon>
        <taxon>Agaricomycotina</taxon>
        <taxon>Agaricomycetes</taxon>
        <taxon>Agaricomycetidae</taxon>
        <taxon>Agaricales</taxon>
        <taxon>Agaricineae</taxon>
        <taxon>Strophariaceae</taxon>
        <taxon>Galerina</taxon>
    </lineage>
</organism>
<protein>
    <recommendedName>
        <fullName evidence="3">F-box domain-containing protein</fullName>
    </recommendedName>
</protein>
<evidence type="ECO:0008006" key="3">
    <source>
        <dbReference type="Google" id="ProtNLM"/>
    </source>
</evidence>
<reference evidence="2" key="1">
    <citation type="journal article" date="2014" name="Proc. Natl. Acad. Sci. U.S.A.">
        <title>Extensive sampling of basidiomycete genomes demonstrates inadequacy of the white-rot/brown-rot paradigm for wood decay fungi.</title>
        <authorList>
            <person name="Riley R."/>
            <person name="Salamov A.A."/>
            <person name="Brown D.W."/>
            <person name="Nagy L.G."/>
            <person name="Floudas D."/>
            <person name="Held B.W."/>
            <person name="Levasseur A."/>
            <person name="Lombard V."/>
            <person name="Morin E."/>
            <person name="Otillar R."/>
            <person name="Lindquist E.A."/>
            <person name="Sun H."/>
            <person name="LaButti K.M."/>
            <person name="Schmutz J."/>
            <person name="Jabbour D."/>
            <person name="Luo H."/>
            <person name="Baker S.E."/>
            <person name="Pisabarro A.G."/>
            <person name="Walton J.D."/>
            <person name="Blanchette R.A."/>
            <person name="Henrissat B."/>
            <person name="Martin F."/>
            <person name="Cullen D."/>
            <person name="Hibbett D.S."/>
            <person name="Grigoriev I.V."/>
        </authorList>
    </citation>
    <scope>NUCLEOTIDE SEQUENCE [LARGE SCALE GENOMIC DNA]</scope>
    <source>
        <strain evidence="2">CBS 339.88</strain>
    </source>
</reference>
<evidence type="ECO:0000313" key="2">
    <source>
        <dbReference type="Proteomes" id="UP000027222"/>
    </source>
</evidence>
<dbReference type="HOGENOM" id="CLU_035624_2_0_1"/>
<dbReference type="SUPFAM" id="SSF52047">
    <property type="entry name" value="RNI-like"/>
    <property type="match status" value="1"/>
</dbReference>
<evidence type="ECO:0000313" key="1">
    <source>
        <dbReference type="EMBL" id="KDR80326.1"/>
    </source>
</evidence>
<dbReference type="EMBL" id="KL142372">
    <property type="protein sequence ID" value="KDR80326.1"/>
    <property type="molecule type" value="Genomic_DNA"/>
</dbReference>
<accession>A0A067TAZ6</accession>
<name>A0A067TAZ6_GALM3</name>